<proteinExistence type="predicted"/>
<dbReference type="AlphaFoldDB" id="A0A087UAP4"/>
<feature type="non-terminal residue" evidence="1">
    <location>
        <position position="70"/>
    </location>
</feature>
<organism evidence="1 2">
    <name type="scientific">Stegodyphus mimosarum</name>
    <name type="common">African social velvet spider</name>
    <dbReference type="NCBI Taxonomy" id="407821"/>
    <lineage>
        <taxon>Eukaryota</taxon>
        <taxon>Metazoa</taxon>
        <taxon>Ecdysozoa</taxon>
        <taxon>Arthropoda</taxon>
        <taxon>Chelicerata</taxon>
        <taxon>Arachnida</taxon>
        <taxon>Araneae</taxon>
        <taxon>Araneomorphae</taxon>
        <taxon>Entelegynae</taxon>
        <taxon>Eresoidea</taxon>
        <taxon>Eresidae</taxon>
        <taxon>Stegodyphus</taxon>
    </lineage>
</organism>
<gene>
    <name evidence="1" type="ORF">X975_12749</name>
</gene>
<keyword evidence="2" id="KW-1185">Reference proteome</keyword>
<name>A0A087UAP4_STEMI</name>
<reference evidence="1 2" key="1">
    <citation type="submission" date="2013-11" db="EMBL/GenBank/DDBJ databases">
        <title>Genome sequencing of Stegodyphus mimosarum.</title>
        <authorList>
            <person name="Bechsgaard J."/>
        </authorList>
    </citation>
    <scope>NUCLEOTIDE SEQUENCE [LARGE SCALE GENOMIC DNA]</scope>
</reference>
<evidence type="ECO:0000313" key="2">
    <source>
        <dbReference type="Proteomes" id="UP000054359"/>
    </source>
</evidence>
<evidence type="ECO:0000313" key="1">
    <source>
        <dbReference type="EMBL" id="KFM74433.1"/>
    </source>
</evidence>
<accession>A0A087UAP4</accession>
<sequence length="70" mass="8175">MLSPFLIIMNLQFMIENRFEGQLQNQFQILAAHFGICCLLYTNCPKCYVVLFNKCGDLRGRKKIIVTLFL</sequence>
<dbReference type="Proteomes" id="UP000054359">
    <property type="component" value="Unassembled WGS sequence"/>
</dbReference>
<protein>
    <submittedName>
        <fullName evidence="1">Uncharacterized protein</fullName>
    </submittedName>
</protein>
<dbReference type="EMBL" id="KK119032">
    <property type="protein sequence ID" value="KFM74433.1"/>
    <property type="molecule type" value="Genomic_DNA"/>
</dbReference>